<dbReference type="EMBL" id="BOMM01000020">
    <property type="protein sequence ID" value="GIE10814.1"/>
    <property type="molecule type" value="Genomic_DNA"/>
</dbReference>
<keyword evidence="1" id="KW-1133">Transmembrane helix</keyword>
<evidence type="ECO:0000256" key="1">
    <source>
        <dbReference type="SAM" id="Phobius"/>
    </source>
</evidence>
<name>A0A919IZ60_9ACTN</name>
<dbReference type="RefSeq" id="WP_203817373.1">
    <property type="nucleotide sequence ID" value="NZ_BAAABP010000039.1"/>
</dbReference>
<keyword evidence="3" id="KW-1185">Reference proteome</keyword>
<reference evidence="2" key="1">
    <citation type="submission" date="2021-01" db="EMBL/GenBank/DDBJ databases">
        <title>Whole genome shotgun sequence of Actinoplanes ferrugineus NBRC 15555.</title>
        <authorList>
            <person name="Komaki H."/>
            <person name="Tamura T."/>
        </authorList>
    </citation>
    <scope>NUCLEOTIDE SEQUENCE</scope>
    <source>
        <strain evidence="2">NBRC 15555</strain>
    </source>
</reference>
<gene>
    <name evidence="2" type="ORF">Afe05nite_26540</name>
</gene>
<dbReference type="Proteomes" id="UP000598174">
    <property type="component" value="Unassembled WGS sequence"/>
</dbReference>
<dbReference type="PANTHER" id="PTHR38446:SF1">
    <property type="entry name" value="BLL0914 PROTEIN"/>
    <property type="match status" value="1"/>
</dbReference>
<dbReference type="AlphaFoldDB" id="A0A919IZ60"/>
<dbReference type="PANTHER" id="PTHR38446">
    <property type="entry name" value="BLL0914 PROTEIN"/>
    <property type="match status" value="1"/>
</dbReference>
<organism evidence="2 3">
    <name type="scientific">Paractinoplanes ferrugineus</name>
    <dbReference type="NCBI Taxonomy" id="113564"/>
    <lineage>
        <taxon>Bacteria</taxon>
        <taxon>Bacillati</taxon>
        <taxon>Actinomycetota</taxon>
        <taxon>Actinomycetes</taxon>
        <taxon>Micromonosporales</taxon>
        <taxon>Micromonosporaceae</taxon>
        <taxon>Paractinoplanes</taxon>
    </lineage>
</organism>
<dbReference type="Pfam" id="PF06993">
    <property type="entry name" value="DUF1304"/>
    <property type="match status" value="1"/>
</dbReference>
<accession>A0A919IZ60</accession>
<keyword evidence="1" id="KW-0472">Membrane</keyword>
<comment type="caution">
    <text evidence="2">The sequence shown here is derived from an EMBL/GenBank/DDBJ whole genome shotgun (WGS) entry which is preliminary data.</text>
</comment>
<evidence type="ECO:0000313" key="2">
    <source>
        <dbReference type="EMBL" id="GIE10814.1"/>
    </source>
</evidence>
<feature type="transmembrane region" description="Helical" evidence="1">
    <location>
        <begin position="54"/>
        <end position="72"/>
    </location>
</feature>
<evidence type="ECO:0000313" key="3">
    <source>
        <dbReference type="Proteomes" id="UP000598174"/>
    </source>
</evidence>
<feature type="transmembrane region" description="Helical" evidence="1">
    <location>
        <begin position="105"/>
        <end position="124"/>
    </location>
</feature>
<proteinExistence type="predicted"/>
<protein>
    <submittedName>
        <fullName evidence="2">Membrane protein</fullName>
    </submittedName>
</protein>
<sequence>MNAIAQAAAVLAALIHVYIFILEAILFPRPQGYRTFGVPESDVPAVRSWAFNQGFYNLFLAVSAIVGVLLAHTGPTQAGTALVAAGCGSMLAAAVVLLATNRRMLRAAAVQGLAPLVAIVLLIVA</sequence>
<dbReference type="InterPro" id="IPR009732">
    <property type="entry name" value="DUF1304"/>
</dbReference>
<keyword evidence="1" id="KW-0812">Transmembrane</keyword>
<feature type="transmembrane region" description="Helical" evidence="1">
    <location>
        <begin position="78"/>
        <end position="98"/>
    </location>
</feature>
<feature type="transmembrane region" description="Helical" evidence="1">
    <location>
        <begin position="6"/>
        <end position="27"/>
    </location>
</feature>